<dbReference type="Pfam" id="PF00440">
    <property type="entry name" value="TetR_N"/>
    <property type="match status" value="1"/>
</dbReference>
<proteinExistence type="predicted"/>
<dbReference type="PROSITE" id="PS50977">
    <property type="entry name" value="HTH_TETR_2"/>
    <property type="match status" value="1"/>
</dbReference>
<gene>
    <name evidence="4" type="ORF">J2Z65_003485</name>
</gene>
<feature type="domain" description="HTH tetR-type" evidence="3">
    <location>
        <begin position="13"/>
        <end position="73"/>
    </location>
</feature>
<organism evidence="4 5">
    <name type="scientific">Paenibacillus aceris</name>
    <dbReference type="NCBI Taxonomy" id="869555"/>
    <lineage>
        <taxon>Bacteria</taxon>
        <taxon>Bacillati</taxon>
        <taxon>Bacillota</taxon>
        <taxon>Bacilli</taxon>
        <taxon>Bacillales</taxon>
        <taxon>Paenibacillaceae</taxon>
        <taxon>Paenibacillus</taxon>
    </lineage>
</organism>
<dbReference type="InterPro" id="IPR009057">
    <property type="entry name" value="Homeodomain-like_sf"/>
</dbReference>
<keyword evidence="1 2" id="KW-0238">DNA-binding</keyword>
<evidence type="ECO:0000256" key="2">
    <source>
        <dbReference type="PROSITE-ProRule" id="PRU00335"/>
    </source>
</evidence>
<dbReference type="Proteomes" id="UP001519344">
    <property type="component" value="Unassembled WGS sequence"/>
</dbReference>
<evidence type="ECO:0000256" key="1">
    <source>
        <dbReference type="ARBA" id="ARBA00023125"/>
    </source>
</evidence>
<sequence>MSESSNKTDRRIIRSKGALKDALLTLMSKKPFTSISITEIVVEANYNRGTFYSNYESKEALLDDILDELIQKLLLAFRAPYEKNEVFRINELPAKSVMIFEHMFENASTYTTLMKSDVLPNLREKMFTALKKISQEELIHTGSEIDQELLSIYSIHALLGLVLYWVESGFKHTPSYMQDQLVQIINWRPTVVHTVVRPKNKP</sequence>
<evidence type="ECO:0000259" key="3">
    <source>
        <dbReference type="PROSITE" id="PS50977"/>
    </source>
</evidence>
<dbReference type="PANTHER" id="PTHR43479">
    <property type="entry name" value="ACREF/ENVCD OPERON REPRESSOR-RELATED"/>
    <property type="match status" value="1"/>
</dbReference>
<feature type="DNA-binding region" description="H-T-H motif" evidence="2">
    <location>
        <begin position="36"/>
        <end position="55"/>
    </location>
</feature>
<dbReference type="InterPro" id="IPR050624">
    <property type="entry name" value="HTH-type_Tx_Regulator"/>
</dbReference>
<evidence type="ECO:0000313" key="5">
    <source>
        <dbReference type="Proteomes" id="UP001519344"/>
    </source>
</evidence>
<name>A0ABS4I011_9BACL</name>
<reference evidence="4 5" key="1">
    <citation type="submission" date="2021-03" db="EMBL/GenBank/DDBJ databases">
        <title>Genomic Encyclopedia of Type Strains, Phase IV (KMG-IV): sequencing the most valuable type-strain genomes for metagenomic binning, comparative biology and taxonomic classification.</title>
        <authorList>
            <person name="Goeker M."/>
        </authorList>
    </citation>
    <scope>NUCLEOTIDE SEQUENCE [LARGE SCALE GENOMIC DNA]</scope>
    <source>
        <strain evidence="4 5">DSM 24950</strain>
    </source>
</reference>
<dbReference type="PANTHER" id="PTHR43479:SF7">
    <property type="entry name" value="TETR-FAMILY TRANSCRIPTIONAL REGULATOR"/>
    <property type="match status" value="1"/>
</dbReference>
<comment type="caution">
    <text evidence="4">The sequence shown here is derived from an EMBL/GenBank/DDBJ whole genome shotgun (WGS) entry which is preliminary data.</text>
</comment>
<dbReference type="SUPFAM" id="SSF46689">
    <property type="entry name" value="Homeodomain-like"/>
    <property type="match status" value="1"/>
</dbReference>
<protein>
    <submittedName>
        <fullName evidence="4">AcrR family transcriptional regulator</fullName>
    </submittedName>
</protein>
<dbReference type="Pfam" id="PF14278">
    <property type="entry name" value="TetR_C_8"/>
    <property type="match status" value="1"/>
</dbReference>
<keyword evidence="5" id="KW-1185">Reference proteome</keyword>
<evidence type="ECO:0000313" key="4">
    <source>
        <dbReference type="EMBL" id="MBP1964262.1"/>
    </source>
</evidence>
<dbReference type="EMBL" id="JAGGKV010000008">
    <property type="protein sequence ID" value="MBP1964262.1"/>
    <property type="molecule type" value="Genomic_DNA"/>
</dbReference>
<dbReference type="Gene3D" id="1.10.357.10">
    <property type="entry name" value="Tetracycline Repressor, domain 2"/>
    <property type="match status" value="1"/>
</dbReference>
<dbReference type="RefSeq" id="WP_167059992.1">
    <property type="nucleotide sequence ID" value="NZ_JAAOZR010000023.1"/>
</dbReference>
<dbReference type="InterPro" id="IPR039532">
    <property type="entry name" value="TetR_C_Firmicutes"/>
</dbReference>
<accession>A0ABS4I011</accession>
<dbReference type="InterPro" id="IPR001647">
    <property type="entry name" value="HTH_TetR"/>
</dbReference>